<keyword evidence="1" id="KW-1133">Transmembrane helix</keyword>
<sequence>MFIRSLECKGTNNYKKENEEGRVNSSKLVTLKATLYLFYRSFKLIFVEILMNFVIFQNLTVKFLLNKYI</sequence>
<dbReference type="EMBL" id="JRLV01000024">
    <property type="protein sequence ID" value="KGO78884.1"/>
    <property type="molecule type" value="Genomic_DNA"/>
</dbReference>
<reference evidence="2 3" key="1">
    <citation type="submission" date="2013-09" db="EMBL/GenBank/DDBJ databases">
        <authorList>
            <person name="Zeng Z."/>
            <person name="Chen C."/>
        </authorList>
    </citation>
    <scope>NUCLEOTIDE SEQUENCE [LARGE SCALE GENOMIC DNA]</scope>
    <source>
        <strain evidence="2 3">F44-8</strain>
    </source>
</reference>
<dbReference type="Proteomes" id="UP000030129">
    <property type="component" value="Unassembled WGS sequence"/>
</dbReference>
<gene>
    <name evidence="2" type="ORF">Q763_15955</name>
</gene>
<feature type="transmembrane region" description="Helical" evidence="1">
    <location>
        <begin position="44"/>
        <end position="65"/>
    </location>
</feature>
<protein>
    <submittedName>
        <fullName evidence="2">Uncharacterized protein</fullName>
    </submittedName>
</protein>
<dbReference type="AlphaFoldDB" id="A0A0A2LG55"/>
<name>A0A0A2LG55_9FLAO</name>
<evidence type="ECO:0000313" key="2">
    <source>
        <dbReference type="EMBL" id="KGO78884.1"/>
    </source>
</evidence>
<keyword evidence="1" id="KW-0812">Transmembrane</keyword>
<accession>A0A0A2LG55</accession>
<comment type="caution">
    <text evidence="2">The sequence shown here is derived from an EMBL/GenBank/DDBJ whole genome shotgun (WGS) entry which is preliminary data.</text>
</comment>
<keyword evidence="1" id="KW-0472">Membrane</keyword>
<evidence type="ECO:0000256" key="1">
    <source>
        <dbReference type="SAM" id="Phobius"/>
    </source>
</evidence>
<keyword evidence="3" id="KW-1185">Reference proteome</keyword>
<organism evidence="2 3">
    <name type="scientific">Flavobacterium beibuense F44-8</name>
    <dbReference type="NCBI Taxonomy" id="1406840"/>
    <lineage>
        <taxon>Bacteria</taxon>
        <taxon>Pseudomonadati</taxon>
        <taxon>Bacteroidota</taxon>
        <taxon>Flavobacteriia</taxon>
        <taxon>Flavobacteriales</taxon>
        <taxon>Flavobacteriaceae</taxon>
        <taxon>Flavobacterium</taxon>
    </lineage>
</organism>
<evidence type="ECO:0000313" key="3">
    <source>
        <dbReference type="Proteomes" id="UP000030129"/>
    </source>
</evidence>
<dbReference type="STRING" id="1406840.Q763_15955"/>
<proteinExistence type="predicted"/>